<comment type="similarity">
    <text evidence="2 6">Belongs to the FKBP-type PPIase family.</text>
</comment>
<name>A0A1M6YNG5_9BACT</name>
<dbReference type="SUPFAM" id="SSF54534">
    <property type="entry name" value="FKBP-like"/>
    <property type="match status" value="1"/>
</dbReference>
<reference evidence="8 9" key="1">
    <citation type="submission" date="2016-11" db="EMBL/GenBank/DDBJ databases">
        <authorList>
            <person name="Jaros S."/>
            <person name="Januszkiewicz K."/>
            <person name="Wedrychowicz H."/>
        </authorList>
    </citation>
    <scope>NUCLEOTIDE SEQUENCE [LARGE SCALE GENOMIC DNA]</scope>
    <source>
        <strain evidence="8 9">DSM 27406</strain>
    </source>
</reference>
<dbReference type="Pfam" id="PF00254">
    <property type="entry name" value="FKBP_C"/>
    <property type="match status" value="1"/>
</dbReference>
<dbReference type="AlphaFoldDB" id="A0A1M6YNG5"/>
<protein>
    <recommendedName>
        <fullName evidence="6">Peptidyl-prolyl cis-trans isomerase</fullName>
        <ecNumber evidence="6">5.2.1.8</ecNumber>
    </recommendedName>
</protein>
<dbReference type="Proteomes" id="UP000184420">
    <property type="component" value="Unassembled WGS sequence"/>
</dbReference>
<keyword evidence="9" id="KW-1185">Reference proteome</keyword>
<dbReference type="PROSITE" id="PS50059">
    <property type="entry name" value="FKBP_PPIASE"/>
    <property type="match status" value="1"/>
</dbReference>
<evidence type="ECO:0000256" key="1">
    <source>
        <dbReference type="ARBA" id="ARBA00000971"/>
    </source>
</evidence>
<dbReference type="InterPro" id="IPR001179">
    <property type="entry name" value="PPIase_FKBP_dom"/>
</dbReference>
<organism evidence="8 9">
    <name type="scientific">Chitinophaga jiangningensis</name>
    <dbReference type="NCBI Taxonomy" id="1419482"/>
    <lineage>
        <taxon>Bacteria</taxon>
        <taxon>Pseudomonadati</taxon>
        <taxon>Bacteroidota</taxon>
        <taxon>Chitinophagia</taxon>
        <taxon>Chitinophagales</taxon>
        <taxon>Chitinophagaceae</taxon>
        <taxon>Chitinophaga</taxon>
    </lineage>
</organism>
<evidence type="ECO:0000313" key="9">
    <source>
        <dbReference type="Proteomes" id="UP000184420"/>
    </source>
</evidence>
<dbReference type="InterPro" id="IPR046357">
    <property type="entry name" value="PPIase_dom_sf"/>
</dbReference>
<proteinExistence type="inferred from homology"/>
<dbReference type="PANTHER" id="PTHR43811">
    <property type="entry name" value="FKBP-TYPE PEPTIDYL-PROLYL CIS-TRANS ISOMERASE FKPA"/>
    <property type="match status" value="1"/>
</dbReference>
<gene>
    <name evidence="8" type="ORF">SAMN05444266_102398</name>
</gene>
<dbReference type="EC" id="5.2.1.8" evidence="6"/>
<dbReference type="RefSeq" id="WP_073079173.1">
    <property type="nucleotide sequence ID" value="NZ_FRBL01000002.1"/>
</dbReference>
<evidence type="ECO:0000256" key="6">
    <source>
        <dbReference type="RuleBase" id="RU003915"/>
    </source>
</evidence>
<dbReference type="PROSITE" id="PS51257">
    <property type="entry name" value="PROKAR_LIPOPROTEIN"/>
    <property type="match status" value="1"/>
</dbReference>
<dbReference type="Gene3D" id="3.10.50.40">
    <property type="match status" value="1"/>
</dbReference>
<evidence type="ECO:0000256" key="2">
    <source>
        <dbReference type="ARBA" id="ARBA00006577"/>
    </source>
</evidence>
<sequence length="164" mass="18136">MKYLLLLITSLTIITLGTSCTKRDDVNLEAIYRDAWASDSTIRSIITQKNETAYRDPSGLYYIILKPGDSIHYLTPNSIPIVSYSYQLLNGSVVASSFGPTDFDNMSLKNHIAGWQIGLRKISKGGRIRMYIPPELAFGSVGVPTQNIPPNAILVSEVELVDIK</sequence>
<evidence type="ECO:0000256" key="5">
    <source>
        <dbReference type="PROSITE-ProRule" id="PRU00277"/>
    </source>
</evidence>
<accession>A0A1M6YNG5</accession>
<keyword evidence="4 5" id="KW-0413">Isomerase</keyword>
<evidence type="ECO:0000256" key="4">
    <source>
        <dbReference type="ARBA" id="ARBA00023235"/>
    </source>
</evidence>
<comment type="catalytic activity">
    <reaction evidence="1 5 6">
        <text>[protein]-peptidylproline (omega=180) = [protein]-peptidylproline (omega=0)</text>
        <dbReference type="Rhea" id="RHEA:16237"/>
        <dbReference type="Rhea" id="RHEA-COMP:10747"/>
        <dbReference type="Rhea" id="RHEA-COMP:10748"/>
        <dbReference type="ChEBI" id="CHEBI:83833"/>
        <dbReference type="ChEBI" id="CHEBI:83834"/>
        <dbReference type="EC" id="5.2.1.8"/>
    </reaction>
</comment>
<evidence type="ECO:0000313" key="8">
    <source>
        <dbReference type="EMBL" id="SHL19622.1"/>
    </source>
</evidence>
<feature type="domain" description="PPIase FKBP-type" evidence="7">
    <location>
        <begin position="77"/>
        <end position="164"/>
    </location>
</feature>
<dbReference type="OrthoDB" id="9814548at2"/>
<keyword evidence="3 5" id="KW-0697">Rotamase</keyword>
<evidence type="ECO:0000256" key="3">
    <source>
        <dbReference type="ARBA" id="ARBA00023110"/>
    </source>
</evidence>
<dbReference type="EMBL" id="FRBL01000002">
    <property type="protein sequence ID" value="SHL19622.1"/>
    <property type="molecule type" value="Genomic_DNA"/>
</dbReference>
<dbReference type="PANTHER" id="PTHR43811:SF19">
    <property type="entry name" value="39 KDA FK506-BINDING NUCLEAR PROTEIN"/>
    <property type="match status" value="1"/>
</dbReference>
<dbReference type="STRING" id="1419482.SAMN05444266_102398"/>
<dbReference type="GO" id="GO:0003755">
    <property type="term" value="F:peptidyl-prolyl cis-trans isomerase activity"/>
    <property type="evidence" value="ECO:0007669"/>
    <property type="project" value="UniProtKB-UniRule"/>
</dbReference>
<evidence type="ECO:0000259" key="7">
    <source>
        <dbReference type="PROSITE" id="PS50059"/>
    </source>
</evidence>